<keyword evidence="1" id="KW-0175">Coiled coil</keyword>
<feature type="coiled-coil region" evidence="1">
    <location>
        <begin position="234"/>
        <end position="286"/>
    </location>
</feature>
<sequence length="305" mass="35610">LSGTTASLAQTNFRNALSKQVNNWNKQANSQLPMHQQQFPQTELLKSITQTLGTQQSNVVDPEIRLSSQYQKLCDQFMTAEEQKLKRLQQYQIQEQQERQRQITALEQLHVQVHQQLQNIADLSKNMPQNQLQVFDKIQRTTQIIAGLVSQQAADTMTAQQMLFKSTELMCNQVSMQNQVIDLQQQLQDSENVVLQKDQDIQFLKQKIEQLASYNQFRSSFTDQLKLQQNQQPETVESQEMELLNQEIAKLRQQNEQLKQNQKRLADRSQDLFENLQEAKAKLRQMGVADIQQESYVEEMLRSKK</sequence>
<evidence type="ECO:0000313" key="2">
    <source>
        <dbReference type="EMBL" id="JAP88697.1"/>
    </source>
</evidence>
<evidence type="ECO:0000256" key="1">
    <source>
        <dbReference type="SAM" id="Coils"/>
    </source>
</evidence>
<feature type="non-terminal residue" evidence="2">
    <location>
        <position position="1"/>
    </location>
</feature>
<accession>A0A146JWB3</accession>
<dbReference type="EMBL" id="GDID01007909">
    <property type="protein sequence ID" value="JAP88697.1"/>
    <property type="molecule type" value="Transcribed_RNA"/>
</dbReference>
<protein>
    <submittedName>
        <fullName evidence="2">Uncharacterized protein</fullName>
    </submittedName>
</protein>
<gene>
    <name evidence="2" type="ORF">TPC1_31808</name>
</gene>
<organism evidence="2">
    <name type="scientific">Trepomonas sp. PC1</name>
    <dbReference type="NCBI Taxonomy" id="1076344"/>
    <lineage>
        <taxon>Eukaryota</taxon>
        <taxon>Metamonada</taxon>
        <taxon>Diplomonadida</taxon>
        <taxon>Hexamitidae</taxon>
        <taxon>Hexamitinae</taxon>
        <taxon>Trepomonas</taxon>
    </lineage>
</organism>
<reference evidence="2" key="1">
    <citation type="submission" date="2015-07" db="EMBL/GenBank/DDBJ databases">
        <title>Adaptation to a free-living lifestyle via gene acquisitions in the diplomonad Trepomonas sp. PC1.</title>
        <authorList>
            <person name="Xu F."/>
            <person name="Jerlstrom-Hultqvist J."/>
            <person name="Kolisko M."/>
            <person name="Simpson A.G.B."/>
            <person name="Roger A.J."/>
            <person name="Svard S.G."/>
            <person name="Andersson J.O."/>
        </authorList>
    </citation>
    <scope>NUCLEOTIDE SEQUENCE</scope>
    <source>
        <strain evidence="2">PC1</strain>
    </source>
</reference>
<dbReference type="AlphaFoldDB" id="A0A146JWB3"/>
<proteinExistence type="predicted"/>
<name>A0A146JWB3_9EUKA</name>